<reference evidence="6" key="1">
    <citation type="submission" date="2019-06" db="EMBL/GenBank/DDBJ databases">
        <title>The complete genome of Emcibacter congregatus ZYLT.</title>
        <authorList>
            <person name="Zhao Z."/>
        </authorList>
    </citation>
    <scope>NUCLEOTIDE SEQUENCE [LARGE SCALE GENOMIC DNA]</scope>
    <source>
        <strain evidence="6">MCCC 1A06723</strain>
    </source>
</reference>
<keyword evidence="1" id="KW-0805">Transcription regulation</keyword>
<name>A0A501PKW8_9PROT</name>
<dbReference type="GO" id="GO:0005829">
    <property type="term" value="C:cytosol"/>
    <property type="evidence" value="ECO:0007669"/>
    <property type="project" value="TreeGrafter"/>
</dbReference>
<dbReference type="SUPFAM" id="SSF46785">
    <property type="entry name" value="Winged helix' DNA-binding domain"/>
    <property type="match status" value="1"/>
</dbReference>
<dbReference type="GO" id="GO:0043200">
    <property type="term" value="P:response to amino acid"/>
    <property type="evidence" value="ECO:0007669"/>
    <property type="project" value="TreeGrafter"/>
</dbReference>
<organism evidence="5 6">
    <name type="scientific">Emcibacter nanhaiensis</name>
    <dbReference type="NCBI Taxonomy" id="1505037"/>
    <lineage>
        <taxon>Bacteria</taxon>
        <taxon>Pseudomonadati</taxon>
        <taxon>Pseudomonadota</taxon>
        <taxon>Alphaproteobacteria</taxon>
        <taxon>Emcibacterales</taxon>
        <taxon>Emcibacteraceae</taxon>
        <taxon>Emcibacter</taxon>
    </lineage>
</organism>
<accession>A0A501PKW8</accession>
<dbReference type="PANTHER" id="PTHR30154">
    <property type="entry name" value="LEUCINE-RESPONSIVE REGULATORY PROTEIN"/>
    <property type="match status" value="1"/>
</dbReference>
<dbReference type="Pfam" id="PF13404">
    <property type="entry name" value="HTH_AsnC-type"/>
    <property type="match status" value="1"/>
</dbReference>
<evidence type="ECO:0000313" key="6">
    <source>
        <dbReference type="Proteomes" id="UP000319148"/>
    </source>
</evidence>
<dbReference type="InterPro" id="IPR019888">
    <property type="entry name" value="Tscrpt_reg_AsnC-like"/>
</dbReference>
<dbReference type="PRINTS" id="PR00033">
    <property type="entry name" value="HTHASNC"/>
</dbReference>
<gene>
    <name evidence="5" type="ORF">FIV46_08245</name>
</gene>
<dbReference type="AlphaFoldDB" id="A0A501PKW8"/>
<dbReference type="EMBL" id="VFIY01000006">
    <property type="protein sequence ID" value="TPD60707.1"/>
    <property type="molecule type" value="Genomic_DNA"/>
</dbReference>
<keyword evidence="2" id="KW-0238">DNA-binding</keyword>
<evidence type="ECO:0000256" key="2">
    <source>
        <dbReference type="ARBA" id="ARBA00023125"/>
    </source>
</evidence>
<dbReference type="InterPro" id="IPR036388">
    <property type="entry name" value="WH-like_DNA-bd_sf"/>
</dbReference>
<dbReference type="SUPFAM" id="SSF54909">
    <property type="entry name" value="Dimeric alpha+beta barrel"/>
    <property type="match status" value="1"/>
</dbReference>
<dbReference type="PANTHER" id="PTHR30154:SF34">
    <property type="entry name" value="TRANSCRIPTIONAL REGULATOR AZLB"/>
    <property type="match status" value="1"/>
</dbReference>
<comment type="caution">
    <text evidence="5">The sequence shown here is derived from an EMBL/GenBank/DDBJ whole genome shotgun (WGS) entry which is preliminary data.</text>
</comment>
<dbReference type="RefSeq" id="WP_139940344.1">
    <property type="nucleotide sequence ID" value="NZ_JBHSYP010000008.1"/>
</dbReference>
<dbReference type="SMART" id="SM00344">
    <property type="entry name" value="HTH_ASNC"/>
    <property type="match status" value="1"/>
</dbReference>
<dbReference type="InterPro" id="IPR000485">
    <property type="entry name" value="AsnC-type_HTH_dom"/>
</dbReference>
<proteinExistence type="predicted"/>
<protein>
    <submittedName>
        <fullName evidence="5">Lrp/AsnC family transcriptional regulator</fullName>
    </submittedName>
</protein>
<dbReference type="OrthoDB" id="9809462at2"/>
<dbReference type="Gene3D" id="3.30.70.920">
    <property type="match status" value="1"/>
</dbReference>
<keyword evidence="6" id="KW-1185">Reference proteome</keyword>
<feature type="domain" description="HTH asnC-type" evidence="4">
    <location>
        <begin position="5"/>
        <end position="73"/>
    </location>
</feature>
<dbReference type="PROSITE" id="PS50956">
    <property type="entry name" value="HTH_ASNC_2"/>
    <property type="match status" value="1"/>
</dbReference>
<evidence type="ECO:0000256" key="3">
    <source>
        <dbReference type="ARBA" id="ARBA00023163"/>
    </source>
</evidence>
<sequence>MSKKLDDLDQQILEYLSRDATISNRKLATTLGVTEGTVRGRIKRLQEDKMIRITAVTDIARYEKTVLAYIGVHTEHTRVVEVARLLAAQPEIRFVASMLGRFNILAMTRIEEPEQLVDLVNNSIATIPGVKHVETSLGLKFIKYDYRWGRILDND</sequence>
<dbReference type="InterPro" id="IPR036390">
    <property type="entry name" value="WH_DNA-bd_sf"/>
</dbReference>
<evidence type="ECO:0000259" key="4">
    <source>
        <dbReference type="PROSITE" id="PS50956"/>
    </source>
</evidence>
<evidence type="ECO:0000256" key="1">
    <source>
        <dbReference type="ARBA" id="ARBA00023015"/>
    </source>
</evidence>
<evidence type="ECO:0000313" key="5">
    <source>
        <dbReference type="EMBL" id="TPD60707.1"/>
    </source>
</evidence>
<dbReference type="Pfam" id="PF22482">
    <property type="entry name" value="AsnC_trans_reg_3"/>
    <property type="match status" value="1"/>
</dbReference>
<dbReference type="GO" id="GO:0043565">
    <property type="term" value="F:sequence-specific DNA binding"/>
    <property type="evidence" value="ECO:0007669"/>
    <property type="project" value="InterPro"/>
</dbReference>
<dbReference type="InterPro" id="IPR054609">
    <property type="entry name" value="PF0864-like_C"/>
</dbReference>
<dbReference type="InterPro" id="IPR011008">
    <property type="entry name" value="Dimeric_a/b-barrel"/>
</dbReference>
<keyword evidence="3" id="KW-0804">Transcription</keyword>
<dbReference type="Gene3D" id="1.10.10.10">
    <property type="entry name" value="Winged helix-like DNA-binding domain superfamily/Winged helix DNA-binding domain"/>
    <property type="match status" value="1"/>
</dbReference>
<dbReference type="Proteomes" id="UP000319148">
    <property type="component" value="Unassembled WGS sequence"/>
</dbReference>